<name>A0A543IYU5_9ACTN</name>
<comment type="caution">
    <text evidence="1">The sequence shown here is derived from an EMBL/GenBank/DDBJ whole genome shotgun (WGS) entry which is preliminary data.</text>
</comment>
<dbReference type="InterPro" id="IPR011990">
    <property type="entry name" value="TPR-like_helical_dom_sf"/>
</dbReference>
<evidence type="ECO:0000313" key="1">
    <source>
        <dbReference type="EMBL" id="TQM75755.1"/>
    </source>
</evidence>
<organism evidence="1 2">
    <name type="scientific">Thermopolyspora flexuosa</name>
    <dbReference type="NCBI Taxonomy" id="103836"/>
    <lineage>
        <taxon>Bacteria</taxon>
        <taxon>Bacillati</taxon>
        <taxon>Actinomycetota</taxon>
        <taxon>Actinomycetes</taxon>
        <taxon>Streptosporangiales</taxon>
        <taxon>Streptosporangiaceae</taxon>
        <taxon>Thermopolyspora</taxon>
    </lineage>
</organism>
<accession>A0A543IYU5</accession>
<proteinExistence type="predicted"/>
<dbReference type="AlphaFoldDB" id="A0A543IYU5"/>
<dbReference type="Proteomes" id="UP000319213">
    <property type="component" value="Unassembled WGS sequence"/>
</dbReference>
<dbReference type="OrthoDB" id="4506662at2"/>
<evidence type="ECO:0000313" key="2">
    <source>
        <dbReference type="Proteomes" id="UP000319213"/>
    </source>
</evidence>
<evidence type="ECO:0008006" key="3">
    <source>
        <dbReference type="Google" id="ProtNLM"/>
    </source>
</evidence>
<gene>
    <name evidence="1" type="ORF">FHX40_2473</name>
</gene>
<dbReference type="EMBL" id="VFPQ01000001">
    <property type="protein sequence ID" value="TQM75755.1"/>
    <property type="molecule type" value="Genomic_DNA"/>
</dbReference>
<keyword evidence="2" id="KW-1185">Reference proteome</keyword>
<protein>
    <recommendedName>
        <fullName evidence="3">Tetratricopeptide repeat protein</fullName>
    </recommendedName>
</protein>
<dbReference type="SUPFAM" id="SSF48452">
    <property type="entry name" value="TPR-like"/>
    <property type="match status" value="1"/>
</dbReference>
<reference evidence="1 2" key="1">
    <citation type="submission" date="2019-06" db="EMBL/GenBank/DDBJ databases">
        <title>Sequencing the genomes of 1000 actinobacteria strains.</title>
        <authorList>
            <person name="Klenk H.-P."/>
        </authorList>
    </citation>
    <scope>NUCLEOTIDE SEQUENCE [LARGE SCALE GENOMIC DNA]</scope>
    <source>
        <strain evidence="1 2">DSM 43186</strain>
    </source>
</reference>
<sequence length="426" mass="46331">MTIIGRTPFDQACHERGWARPAVFLAEFAKTARLIGESVTITDRQFRRWRAPNPPRPHPRSWRVLHTMFGVPPTELGFPPYPNGETPQYGPLAANGGAEESDVKRRTFVTATVGTAAAAAIPGATVGAIGSDHIQDLRARLTALGTLDDAHGGAGVLPLAIRHLAHIRQLIETGTYPNSIGQRLHRLAGETAALCGFLAFDAGRQEQARRFYGEALATAALLKDDDLTAYSLAQLGLQATYEKRPRAAHDFLEAARYRAEALDSPRLQSLVAVRQAHALAMMGDHALAQGELARGMRLFERAGRGRPAPAWMDFYGPAEINLYQGHLYKATGRHEAATSYYRTAVNQLGVGYVRNRVNFRLRLAHTLALSGEAEEAAAETMTVIDELPAVSSARTHKLLTDLHRSLGAIDSPTTRDAAEALATRLT</sequence>
<dbReference type="Gene3D" id="1.25.40.10">
    <property type="entry name" value="Tetratricopeptide repeat domain"/>
    <property type="match status" value="1"/>
</dbReference>
<dbReference type="RefSeq" id="WP_142259724.1">
    <property type="nucleotide sequence ID" value="NZ_BMPV01000001.1"/>
</dbReference>